<protein>
    <submittedName>
        <fullName evidence="1">Uncharacterized protein</fullName>
    </submittedName>
</protein>
<dbReference type="EMBL" id="FNQJ01000001">
    <property type="protein sequence ID" value="SDZ73208.1"/>
    <property type="molecule type" value="Genomic_DNA"/>
</dbReference>
<organism evidence="1 2">
    <name type="scientific">Acidovorax soli</name>
    <dbReference type="NCBI Taxonomy" id="592050"/>
    <lineage>
        <taxon>Bacteria</taxon>
        <taxon>Pseudomonadati</taxon>
        <taxon>Pseudomonadota</taxon>
        <taxon>Betaproteobacteria</taxon>
        <taxon>Burkholderiales</taxon>
        <taxon>Comamonadaceae</taxon>
        <taxon>Acidovorax</taxon>
    </lineage>
</organism>
<dbReference type="STRING" id="592050.SAMN05421875_10176"/>
<evidence type="ECO:0000313" key="2">
    <source>
        <dbReference type="Proteomes" id="UP000199002"/>
    </source>
</evidence>
<dbReference type="AlphaFoldDB" id="A0A1H3VG95"/>
<gene>
    <name evidence="1" type="ORF">SAMN05421875_10176</name>
</gene>
<sequence length="41" mass="4646">MRVRPANVPPMSGEWQLLDMAQGAQVVCHNNRSTQSFKEMT</sequence>
<name>A0A1H3VG95_9BURK</name>
<dbReference type="Proteomes" id="UP000199002">
    <property type="component" value="Unassembled WGS sequence"/>
</dbReference>
<accession>A0A1H3VG95</accession>
<keyword evidence="2" id="KW-1185">Reference proteome</keyword>
<proteinExistence type="predicted"/>
<evidence type="ECO:0000313" key="1">
    <source>
        <dbReference type="EMBL" id="SDZ73208.1"/>
    </source>
</evidence>
<reference evidence="2" key="1">
    <citation type="submission" date="2016-10" db="EMBL/GenBank/DDBJ databases">
        <authorList>
            <person name="Varghese N."/>
            <person name="Submissions S."/>
        </authorList>
    </citation>
    <scope>NUCLEOTIDE SEQUENCE [LARGE SCALE GENOMIC DNA]</scope>
    <source>
        <strain evidence="2">DSM 25157</strain>
    </source>
</reference>